<dbReference type="KEGG" id="twh:TWT_317"/>
<dbReference type="AlphaFoldDB" id="Q83GH2"/>
<dbReference type="EMBL" id="AE014184">
    <property type="protein sequence ID" value="AAO44414.1"/>
    <property type="molecule type" value="Genomic_DNA"/>
</dbReference>
<dbReference type="Pfam" id="PF09754">
    <property type="entry name" value="PAC2"/>
    <property type="match status" value="1"/>
</dbReference>
<sequence>MGTIGVCNRGGVASFLDCRVLIAAFEDWGDAGKVSTTALRMLMEIFHAKPVKEIDADDYLDYHLYRPRCESKDGVRKIYWPAPTVYKMSNEPGVPSGSAEDIYFLISPEPNMRWRKFAVEIVDYAKANNISGIIFLGSMLTDIPHTRPFPVFLTSEEPKVRYEIGVAKPSYEGPVSVASAIQEAARKELIDTLSLWAPVPHYTQGLPCPKALLALLVQVENLLSSSFTDQISLKAEVQKWEERVTQAASSDPRLLEYIKQLEELQDRVALSSTANDHLVKSLERYLSSIRRESEEFPTISRLRELPE</sequence>
<dbReference type="eggNOG" id="COG1938">
    <property type="taxonomic scope" value="Bacteria"/>
</dbReference>
<dbReference type="STRING" id="203267.TWT_317"/>
<dbReference type="HOGENOM" id="CLU_055821_1_0_11"/>
<name>Q83GH2_TROWT</name>
<evidence type="ECO:0000313" key="2">
    <source>
        <dbReference type="Proteomes" id="UP000002200"/>
    </source>
</evidence>
<protein>
    <recommendedName>
        <fullName evidence="3">PAC2 family protein</fullName>
    </recommendedName>
</protein>
<dbReference type="PIRSF" id="PIRSF028754">
    <property type="entry name" value="UCP028754"/>
    <property type="match status" value="1"/>
</dbReference>
<evidence type="ECO:0008006" key="3">
    <source>
        <dbReference type="Google" id="ProtNLM"/>
    </source>
</evidence>
<dbReference type="Gene3D" id="3.40.50.10900">
    <property type="entry name" value="PAC-like subunit"/>
    <property type="match status" value="1"/>
</dbReference>
<keyword evidence="2" id="KW-1185">Reference proteome</keyword>
<dbReference type="InterPro" id="IPR038389">
    <property type="entry name" value="PSMG2_sf"/>
</dbReference>
<dbReference type="Proteomes" id="UP000002200">
    <property type="component" value="Chromosome"/>
</dbReference>
<dbReference type="SUPFAM" id="SSF159659">
    <property type="entry name" value="Cgl1923-like"/>
    <property type="match status" value="1"/>
</dbReference>
<proteinExistence type="predicted"/>
<dbReference type="InterPro" id="IPR008492">
    <property type="entry name" value="Rv2714-like"/>
</dbReference>
<reference evidence="1 2" key="1">
    <citation type="journal article" date="2003" name="Genome Res.">
        <title>Tropheryma whipplei twist: a human pathogenic Actinobacteria with a reduced genome.</title>
        <authorList>
            <person name="Raoult D."/>
            <person name="Ogata H."/>
            <person name="Audic S."/>
            <person name="Robert C."/>
            <person name="Suhre K."/>
            <person name="Drancourt M."/>
            <person name="Claverie J.-M."/>
        </authorList>
    </citation>
    <scope>NUCLEOTIDE SEQUENCE [LARGE SCALE GENOMIC DNA]</scope>
    <source>
        <strain evidence="1 2">Twist</strain>
    </source>
</reference>
<organism evidence="1 2">
    <name type="scientific">Tropheryma whipplei (strain Twist)</name>
    <name type="common">Whipple's bacillus</name>
    <dbReference type="NCBI Taxonomy" id="203267"/>
    <lineage>
        <taxon>Bacteria</taxon>
        <taxon>Bacillati</taxon>
        <taxon>Actinomycetota</taxon>
        <taxon>Actinomycetes</taxon>
        <taxon>Micrococcales</taxon>
        <taxon>Tropherymataceae</taxon>
        <taxon>Tropheryma</taxon>
    </lineage>
</organism>
<evidence type="ECO:0000313" key="1">
    <source>
        <dbReference type="EMBL" id="AAO44414.1"/>
    </source>
</evidence>
<accession>Q83GH2</accession>
<gene>
    <name evidence="1" type="ordered locus">TWT_317</name>
</gene>
<dbReference type="InterPro" id="IPR019151">
    <property type="entry name" value="Proteasome_assmbl_chaperone_2"/>
</dbReference>